<feature type="transmembrane region" description="Helical" evidence="2">
    <location>
        <begin position="206"/>
        <end position="228"/>
    </location>
</feature>
<organism evidence="3 4">
    <name type="scientific">Spirosoma pollinicola</name>
    <dbReference type="NCBI Taxonomy" id="2057025"/>
    <lineage>
        <taxon>Bacteria</taxon>
        <taxon>Pseudomonadati</taxon>
        <taxon>Bacteroidota</taxon>
        <taxon>Cytophagia</taxon>
        <taxon>Cytophagales</taxon>
        <taxon>Cytophagaceae</taxon>
        <taxon>Spirosoma</taxon>
    </lineage>
</organism>
<dbReference type="AlphaFoldDB" id="A0A2K8YT92"/>
<dbReference type="InterPro" id="IPR029058">
    <property type="entry name" value="AB_hydrolase_fold"/>
</dbReference>
<keyword evidence="1" id="KW-0732">Signal</keyword>
<keyword evidence="2" id="KW-1133">Transmembrane helix</keyword>
<dbReference type="PANTHER" id="PTHR43037">
    <property type="entry name" value="UNNAMED PRODUCT-RELATED"/>
    <property type="match status" value="1"/>
</dbReference>
<feature type="transmembrane region" description="Helical" evidence="2">
    <location>
        <begin position="40"/>
        <end position="62"/>
    </location>
</feature>
<keyword evidence="2" id="KW-0472">Membrane</keyword>
<dbReference type="SUPFAM" id="SSF53474">
    <property type="entry name" value="alpha/beta-Hydrolases"/>
    <property type="match status" value="1"/>
</dbReference>
<keyword evidence="4" id="KW-1185">Reference proteome</keyword>
<dbReference type="PANTHER" id="PTHR43037:SF1">
    <property type="entry name" value="BLL1128 PROTEIN"/>
    <property type="match status" value="1"/>
</dbReference>
<dbReference type="KEGG" id="spir:CWM47_02790"/>
<reference evidence="3 4" key="1">
    <citation type="submission" date="2017-11" db="EMBL/GenBank/DDBJ databases">
        <title>Taxonomic description and genome sequences of Spirosoma HA7 sp. nov., isolated from pollen microhabitat of Corylus avellana.</title>
        <authorList>
            <person name="Ambika Manirajan B."/>
            <person name="Suarez C."/>
            <person name="Ratering S."/>
            <person name="Geissler-Plaum R."/>
            <person name="Cardinale M."/>
            <person name="Sylvia S."/>
        </authorList>
    </citation>
    <scope>NUCLEOTIDE SEQUENCE [LARGE SCALE GENOMIC DNA]</scope>
    <source>
        <strain evidence="3 4">HA7</strain>
    </source>
</reference>
<dbReference type="InterPro" id="IPR050955">
    <property type="entry name" value="Plant_Biomass_Hydrol_Est"/>
</dbReference>
<dbReference type="OrthoDB" id="9764953at2"/>
<evidence type="ECO:0000313" key="3">
    <source>
        <dbReference type="EMBL" id="AUD00837.1"/>
    </source>
</evidence>
<gene>
    <name evidence="3" type="ORF">CWM47_02790</name>
</gene>
<dbReference type="RefSeq" id="WP_100986260.1">
    <property type="nucleotide sequence ID" value="NZ_CP025096.1"/>
</dbReference>
<evidence type="ECO:0000313" key="4">
    <source>
        <dbReference type="Proteomes" id="UP000232883"/>
    </source>
</evidence>
<sequence>MTKSFYQTICASLGLSLAAGLFQSWLHVQRGIDLYRLASFRSWFLVGDFIALLTASLLLTYYHHKCFKAAFQAGLVATVISLATLLYLLLATLYPLLGQYLRVAIVMGVLASGVYGVTLATSRARTRPWLKEAGIVVTILSAVQLAALMWFKDIPPYPPNATLDLIQQYLGLADRIVPVLLLFNFINELKSVSSDKEPINLPTGVLIAKAMVAILAICTTVLAIQLIGDNYSYTNASPRETALAKPFEEGSYIGPQGDTLLYRIMKPLHYDPCKRYPLVVGLPASCWSDNTRQIDACPIAKWLATDENRRKYAAFVFVPRCPPHTGWGGVANTPSVAPLAIEAILSLDKAFSIDAQRRYVSGVSRGGYGSWHLIGTHPELFAGAIPVCGEGDPSQAPGMVGISVWAFHGAKDMNVPVSGSRNMVNALKKAGGTPHYTEYGDAAHGIWEEVVKTPGLLDWLFAQKQKNPPKASKI</sequence>
<feature type="transmembrane region" description="Helical" evidence="2">
    <location>
        <begin position="100"/>
        <end position="121"/>
    </location>
</feature>
<dbReference type="EMBL" id="CP025096">
    <property type="protein sequence ID" value="AUD00837.1"/>
    <property type="molecule type" value="Genomic_DNA"/>
</dbReference>
<name>A0A2K8YT92_9BACT</name>
<feature type="transmembrane region" description="Helical" evidence="2">
    <location>
        <begin position="133"/>
        <end position="151"/>
    </location>
</feature>
<keyword evidence="2" id="KW-0812">Transmembrane</keyword>
<evidence type="ECO:0000256" key="2">
    <source>
        <dbReference type="SAM" id="Phobius"/>
    </source>
</evidence>
<protein>
    <submittedName>
        <fullName evidence="3">Peptidase</fullName>
    </submittedName>
</protein>
<feature type="transmembrane region" description="Helical" evidence="2">
    <location>
        <begin position="166"/>
        <end position="186"/>
    </location>
</feature>
<proteinExistence type="predicted"/>
<evidence type="ECO:0000256" key="1">
    <source>
        <dbReference type="ARBA" id="ARBA00022729"/>
    </source>
</evidence>
<dbReference type="Gene3D" id="3.40.50.1820">
    <property type="entry name" value="alpha/beta hydrolase"/>
    <property type="match status" value="1"/>
</dbReference>
<accession>A0A2K8YT92</accession>
<dbReference type="Proteomes" id="UP000232883">
    <property type="component" value="Chromosome"/>
</dbReference>
<feature type="transmembrane region" description="Helical" evidence="2">
    <location>
        <begin position="74"/>
        <end position="94"/>
    </location>
</feature>